<dbReference type="InterPro" id="IPR050879">
    <property type="entry name" value="Acyltransferase_3"/>
</dbReference>
<dbReference type="AlphaFoldDB" id="A0A562B5D6"/>
<dbReference type="GO" id="GO:0016747">
    <property type="term" value="F:acyltransferase activity, transferring groups other than amino-acyl groups"/>
    <property type="evidence" value="ECO:0007669"/>
    <property type="project" value="InterPro"/>
</dbReference>
<accession>A0A562B5D6</accession>
<feature type="transmembrane region" description="Helical" evidence="1">
    <location>
        <begin position="81"/>
        <end position="100"/>
    </location>
</feature>
<keyword evidence="1" id="KW-1133">Transmembrane helix</keyword>
<feature type="transmembrane region" description="Helical" evidence="1">
    <location>
        <begin position="137"/>
        <end position="159"/>
    </location>
</feature>
<dbReference type="OrthoDB" id="9767863at2"/>
<gene>
    <name evidence="3" type="ORF">L602_000500000280</name>
</gene>
<protein>
    <submittedName>
        <fullName evidence="3">Peptidoglycan/LPS O-acetylase OafA/YrhL</fullName>
    </submittedName>
</protein>
<dbReference type="Pfam" id="PF01757">
    <property type="entry name" value="Acyl_transf_3"/>
    <property type="match status" value="1"/>
</dbReference>
<dbReference type="InterPro" id="IPR002656">
    <property type="entry name" value="Acyl_transf_3_dom"/>
</dbReference>
<feature type="domain" description="Acyltransferase 3" evidence="2">
    <location>
        <begin position="11"/>
        <end position="319"/>
    </location>
</feature>
<dbReference type="EMBL" id="VLJN01000045">
    <property type="protein sequence ID" value="TWG80382.1"/>
    <property type="molecule type" value="Genomic_DNA"/>
</dbReference>
<feature type="transmembrane region" description="Helical" evidence="1">
    <location>
        <begin position="171"/>
        <end position="188"/>
    </location>
</feature>
<feature type="transmembrane region" description="Helical" evidence="1">
    <location>
        <begin position="279"/>
        <end position="297"/>
    </location>
</feature>
<comment type="caution">
    <text evidence="3">The sequence shown here is derived from an EMBL/GenBank/DDBJ whole genome shotgun (WGS) entry which is preliminary data.</text>
</comment>
<reference evidence="3 4" key="1">
    <citation type="submission" date="2019-07" db="EMBL/GenBank/DDBJ databases">
        <title>Genome sequencing of lignin-degrading bacterial isolates.</title>
        <authorList>
            <person name="Gladden J."/>
        </authorList>
    </citation>
    <scope>NUCLEOTIDE SEQUENCE [LARGE SCALE GENOMIC DNA]</scope>
    <source>
        <strain evidence="3 4">J11</strain>
    </source>
</reference>
<feature type="transmembrane region" description="Helical" evidence="1">
    <location>
        <begin position="247"/>
        <end position="267"/>
    </location>
</feature>
<feature type="transmembrane region" description="Helical" evidence="1">
    <location>
        <begin position="225"/>
        <end position="241"/>
    </location>
</feature>
<feature type="transmembrane region" description="Helical" evidence="1">
    <location>
        <begin position="43"/>
        <end position="60"/>
    </location>
</feature>
<evidence type="ECO:0000313" key="4">
    <source>
        <dbReference type="Proteomes" id="UP000318141"/>
    </source>
</evidence>
<keyword evidence="4" id="KW-1185">Reference proteome</keyword>
<feature type="transmembrane region" description="Helical" evidence="1">
    <location>
        <begin position="12"/>
        <end position="31"/>
    </location>
</feature>
<evidence type="ECO:0000256" key="1">
    <source>
        <dbReference type="SAM" id="Phobius"/>
    </source>
</evidence>
<evidence type="ECO:0000313" key="3">
    <source>
        <dbReference type="EMBL" id="TWG80382.1"/>
    </source>
</evidence>
<feature type="transmembrane region" description="Helical" evidence="1">
    <location>
        <begin position="303"/>
        <end position="322"/>
    </location>
</feature>
<organism evidence="3 4">
    <name type="scientific">Cupriavidus gilardii J11</name>
    <dbReference type="NCBI Taxonomy" id="936133"/>
    <lineage>
        <taxon>Bacteria</taxon>
        <taxon>Pseudomonadati</taxon>
        <taxon>Pseudomonadota</taxon>
        <taxon>Betaproteobacteria</taxon>
        <taxon>Burkholderiales</taxon>
        <taxon>Burkholderiaceae</taxon>
        <taxon>Cupriavidus</taxon>
    </lineage>
</organism>
<proteinExistence type="predicted"/>
<sequence length="348" mass="39021">MMHHGDRGNCFDIIRHVAAFTVLFSHHFALLGRGDPTVPNWDSYGFMAVAVFFSISGYLMPGAFQRSGNFLQFIRRRLRRLLPAMIVCAFLLTYVLGALYRETSLVEYLTSKWALRNFAMWSMFYAQPMPGVFADFIVPNAVNGSLWTLPIELACYLILGATLSFGNPLQAAMGLFIGSVLGTMWITHTGTGFSFYGVPLNYLFAFGLCFSAGSLLALTERAWLPMRWHLLVFAFIWIWLLRGRPEINVFGTLGITVLTIVIGRSFSERLINGRFDISYGVYIYAFPIQQLVINLVTRDVWTSMAISVVLTAAAGYLSYRFVERPFLRVRKAEPAHEVVPLAGAGAQA</sequence>
<feature type="transmembrane region" description="Helical" evidence="1">
    <location>
        <begin position="200"/>
        <end position="218"/>
    </location>
</feature>
<evidence type="ECO:0000259" key="2">
    <source>
        <dbReference type="Pfam" id="PF01757"/>
    </source>
</evidence>
<keyword evidence="1" id="KW-0472">Membrane</keyword>
<name>A0A562B5D6_9BURK</name>
<dbReference type="Proteomes" id="UP000318141">
    <property type="component" value="Unassembled WGS sequence"/>
</dbReference>
<keyword evidence="1" id="KW-0812">Transmembrane</keyword>
<dbReference type="PANTHER" id="PTHR23028">
    <property type="entry name" value="ACETYLTRANSFERASE"/>
    <property type="match status" value="1"/>
</dbReference>